<dbReference type="SUPFAM" id="SSF46785">
    <property type="entry name" value="Winged helix' DNA-binding domain"/>
    <property type="match status" value="1"/>
</dbReference>
<dbReference type="InterPro" id="IPR005119">
    <property type="entry name" value="LysR_subst-bd"/>
</dbReference>
<keyword evidence="7" id="KW-1185">Reference proteome</keyword>
<dbReference type="PRINTS" id="PR00039">
    <property type="entry name" value="HTHLYSR"/>
</dbReference>
<evidence type="ECO:0000313" key="6">
    <source>
        <dbReference type="EMBL" id="OWT53766.1"/>
    </source>
</evidence>
<keyword evidence="2" id="KW-0805">Transcription regulation</keyword>
<comment type="caution">
    <text evidence="6">The sequence shown here is derived from an EMBL/GenBank/DDBJ whole genome shotgun (WGS) entry which is preliminary data.</text>
</comment>
<evidence type="ECO:0000256" key="1">
    <source>
        <dbReference type="ARBA" id="ARBA00009437"/>
    </source>
</evidence>
<keyword evidence="3" id="KW-0238">DNA-binding</keyword>
<dbReference type="InterPro" id="IPR050950">
    <property type="entry name" value="HTH-type_LysR_regulators"/>
</dbReference>
<feature type="domain" description="HTH lysR-type" evidence="5">
    <location>
        <begin position="10"/>
        <end position="61"/>
    </location>
</feature>
<dbReference type="GO" id="GO:0003677">
    <property type="term" value="F:DNA binding"/>
    <property type="evidence" value="ECO:0007669"/>
    <property type="project" value="UniProtKB-KW"/>
</dbReference>
<name>A0A225LXJ3_9BURK</name>
<dbReference type="CDD" id="cd08440">
    <property type="entry name" value="PBP2_LTTR_like_4"/>
    <property type="match status" value="1"/>
</dbReference>
<protein>
    <submittedName>
        <fullName evidence="6">LysR family transcriptional regulator</fullName>
    </submittedName>
</protein>
<evidence type="ECO:0000256" key="2">
    <source>
        <dbReference type="ARBA" id="ARBA00023015"/>
    </source>
</evidence>
<dbReference type="Pfam" id="PF03466">
    <property type="entry name" value="LysR_substrate"/>
    <property type="match status" value="1"/>
</dbReference>
<dbReference type="Gene3D" id="3.40.190.10">
    <property type="entry name" value="Periplasmic binding protein-like II"/>
    <property type="match status" value="2"/>
</dbReference>
<dbReference type="Proteomes" id="UP000214603">
    <property type="component" value="Unassembled WGS sequence"/>
</dbReference>
<dbReference type="GO" id="GO:0005829">
    <property type="term" value="C:cytosol"/>
    <property type="evidence" value="ECO:0007669"/>
    <property type="project" value="TreeGrafter"/>
</dbReference>
<organism evidence="6 7">
    <name type="scientific">Candidimonas nitroreducens</name>
    <dbReference type="NCBI Taxonomy" id="683354"/>
    <lineage>
        <taxon>Bacteria</taxon>
        <taxon>Pseudomonadati</taxon>
        <taxon>Pseudomonadota</taxon>
        <taxon>Betaproteobacteria</taxon>
        <taxon>Burkholderiales</taxon>
        <taxon>Alcaligenaceae</taxon>
        <taxon>Candidimonas</taxon>
    </lineage>
</organism>
<evidence type="ECO:0000256" key="4">
    <source>
        <dbReference type="ARBA" id="ARBA00023163"/>
    </source>
</evidence>
<accession>A0A225LXJ3</accession>
<dbReference type="InterPro" id="IPR000847">
    <property type="entry name" value="LysR_HTH_N"/>
</dbReference>
<dbReference type="InterPro" id="IPR036390">
    <property type="entry name" value="WH_DNA-bd_sf"/>
</dbReference>
<dbReference type="Gene3D" id="1.10.10.10">
    <property type="entry name" value="Winged helix-like DNA-binding domain superfamily/Winged helix DNA-binding domain"/>
    <property type="match status" value="1"/>
</dbReference>
<dbReference type="PROSITE" id="PS50931">
    <property type="entry name" value="HTH_LYSR"/>
    <property type="match status" value="1"/>
</dbReference>
<keyword evidence="4" id="KW-0804">Transcription</keyword>
<reference evidence="7" key="1">
    <citation type="submission" date="2017-06" db="EMBL/GenBank/DDBJ databases">
        <title>Herbaspirillum phytohormonus sp. nov., isolated from the root nodule of Robinia pseudoacacia in lead-zinc mine.</title>
        <authorList>
            <person name="Fan M."/>
            <person name="Lin Y."/>
        </authorList>
    </citation>
    <scope>NUCLEOTIDE SEQUENCE [LARGE SCALE GENOMIC DNA]</scope>
    <source>
        <strain evidence="7">SC-089</strain>
    </source>
</reference>
<dbReference type="SUPFAM" id="SSF53850">
    <property type="entry name" value="Periplasmic binding protein-like II"/>
    <property type="match status" value="1"/>
</dbReference>
<dbReference type="PANTHER" id="PTHR30419:SF8">
    <property type="entry name" value="NITROGEN ASSIMILATION TRANSCRIPTIONAL ACTIVATOR-RELATED"/>
    <property type="match status" value="1"/>
</dbReference>
<dbReference type="RefSeq" id="WP_088605946.1">
    <property type="nucleotide sequence ID" value="NZ_NJIH01000019.1"/>
</dbReference>
<dbReference type="FunFam" id="1.10.10.10:FF:000001">
    <property type="entry name" value="LysR family transcriptional regulator"/>
    <property type="match status" value="1"/>
</dbReference>
<dbReference type="EMBL" id="NJIH01000019">
    <property type="protein sequence ID" value="OWT53766.1"/>
    <property type="molecule type" value="Genomic_DNA"/>
</dbReference>
<evidence type="ECO:0000259" key="5">
    <source>
        <dbReference type="PROSITE" id="PS50931"/>
    </source>
</evidence>
<sequence length="305" mass="33648">MLRLDILGVQAFVFIAELGNFSSAAEHLHLSQTALSRRVSKLEESIGVELFVRTTRSVSLSQAGRDFLPRARRIVRELAAALDDMKDNAAKGYGRFVVACLPTIAAALLPPVLAEYRRLYPRNRIHILDRSAYEIREAVLEGEADFGISVPGSLHSDLEYQPLFDDPVVAVCPNGHPLGRRRRLAWKELEGIPLVGASSLSGLRLQLEQVVHEHKLDLFFAYEVSHLATITGMVLGGAGLAVLPQTAVRMLSAGELQVLPLHTPRVVRPIQIFRRADRPLSALSRPLYDLAVEHLASGRRRPGAQ</sequence>
<dbReference type="InterPro" id="IPR036388">
    <property type="entry name" value="WH-like_DNA-bd_sf"/>
</dbReference>
<dbReference type="Pfam" id="PF00126">
    <property type="entry name" value="HTH_1"/>
    <property type="match status" value="1"/>
</dbReference>
<evidence type="ECO:0000256" key="3">
    <source>
        <dbReference type="ARBA" id="ARBA00023125"/>
    </source>
</evidence>
<dbReference type="GO" id="GO:0003700">
    <property type="term" value="F:DNA-binding transcription factor activity"/>
    <property type="evidence" value="ECO:0007669"/>
    <property type="project" value="InterPro"/>
</dbReference>
<dbReference type="PANTHER" id="PTHR30419">
    <property type="entry name" value="HTH-TYPE TRANSCRIPTIONAL REGULATOR YBHD"/>
    <property type="match status" value="1"/>
</dbReference>
<proteinExistence type="inferred from homology"/>
<dbReference type="AlphaFoldDB" id="A0A225LXJ3"/>
<comment type="similarity">
    <text evidence="1">Belongs to the LysR transcriptional regulatory family.</text>
</comment>
<dbReference type="OrthoDB" id="8713720at2"/>
<evidence type="ECO:0000313" key="7">
    <source>
        <dbReference type="Proteomes" id="UP000214603"/>
    </source>
</evidence>
<gene>
    <name evidence="6" type="ORF">CEY11_23915</name>
</gene>